<evidence type="ECO:0000313" key="1">
    <source>
        <dbReference type="EMBL" id="RWR90979.1"/>
    </source>
</evidence>
<protein>
    <submittedName>
        <fullName evidence="1">UPF0481-like protein</fullName>
    </submittedName>
</protein>
<dbReference type="Proteomes" id="UP000283530">
    <property type="component" value="Unassembled WGS sequence"/>
</dbReference>
<keyword evidence="2" id="KW-1185">Reference proteome</keyword>
<name>A0A443PJQ8_9MAGN</name>
<dbReference type="EMBL" id="QPKB01000008">
    <property type="protein sequence ID" value="RWR90979.1"/>
    <property type="molecule type" value="Genomic_DNA"/>
</dbReference>
<reference evidence="1 2" key="1">
    <citation type="journal article" date="2019" name="Nat. Plants">
        <title>Stout camphor tree genome fills gaps in understanding of flowering plant genome evolution.</title>
        <authorList>
            <person name="Chaw S.M."/>
            <person name="Liu Y.C."/>
            <person name="Wu Y.W."/>
            <person name="Wang H.Y."/>
            <person name="Lin C.I."/>
            <person name="Wu C.S."/>
            <person name="Ke H.M."/>
            <person name="Chang L.Y."/>
            <person name="Hsu C.Y."/>
            <person name="Yang H.T."/>
            <person name="Sudianto E."/>
            <person name="Hsu M.H."/>
            <person name="Wu K.P."/>
            <person name="Wang L.N."/>
            <person name="Leebens-Mack J.H."/>
            <person name="Tsai I.J."/>
        </authorList>
    </citation>
    <scope>NUCLEOTIDE SEQUENCE [LARGE SCALE GENOMIC DNA]</scope>
    <source>
        <strain evidence="2">cv. Chaw 1501</strain>
        <tissue evidence="1">Young leaves</tissue>
    </source>
</reference>
<dbReference type="InterPro" id="IPR004158">
    <property type="entry name" value="DUF247_pln"/>
</dbReference>
<comment type="caution">
    <text evidence="1">The sequence shown here is derived from an EMBL/GenBank/DDBJ whole genome shotgun (WGS) entry which is preliminary data.</text>
</comment>
<dbReference type="STRING" id="337451.A0A443PJQ8"/>
<dbReference type="OrthoDB" id="1849062at2759"/>
<dbReference type="Pfam" id="PF03140">
    <property type="entry name" value="DUF247"/>
    <property type="match status" value="1"/>
</dbReference>
<dbReference type="PANTHER" id="PTHR31170:SF25">
    <property type="entry name" value="BNAA09G04570D PROTEIN"/>
    <property type="match status" value="1"/>
</dbReference>
<sequence length="194" mass="22158">MPQHKPPPPPKTIPTAIALQEAGIKFQRRKASSFLEVTYKQGLMEMPRVTVSHYTNSLFRYFIALEHYDPKCGSHFTSYCIFMDSLINTRKDVKLLSQSGIIEHVLGSDKEVAILFNNLCRGVTWDFNNCYLAEIFKGVNKLSRPGTENRQTRAVSSIFTPVNPELTEVKNEIHKGYHSPRTCQIQNFCGNNYI</sequence>
<dbReference type="PANTHER" id="PTHR31170">
    <property type="entry name" value="BNAC04G53230D PROTEIN"/>
    <property type="match status" value="1"/>
</dbReference>
<gene>
    <name evidence="1" type="ORF">CKAN_02011300</name>
</gene>
<proteinExistence type="predicted"/>
<dbReference type="AlphaFoldDB" id="A0A443PJQ8"/>
<organism evidence="1 2">
    <name type="scientific">Cinnamomum micranthum f. kanehirae</name>
    <dbReference type="NCBI Taxonomy" id="337451"/>
    <lineage>
        <taxon>Eukaryota</taxon>
        <taxon>Viridiplantae</taxon>
        <taxon>Streptophyta</taxon>
        <taxon>Embryophyta</taxon>
        <taxon>Tracheophyta</taxon>
        <taxon>Spermatophyta</taxon>
        <taxon>Magnoliopsida</taxon>
        <taxon>Magnoliidae</taxon>
        <taxon>Laurales</taxon>
        <taxon>Lauraceae</taxon>
        <taxon>Cinnamomum</taxon>
    </lineage>
</organism>
<accession>A0A443PJQ8</accession>
<evidence type="ECO:0000313" key="2">
    <source>
        <dbReference type="Proteomes" id="UP000283530"/>
    </source>
</evidence>